<proteinExistence type="predicted"/>
<organism evidence="2 3">
    <name type="scientific">Pinctada imbricata</name>
    <name type="common">Atlantic pearl-oyster</name>
    <name type="synonym">Pinctada martensii</name>
    <dbReference type="NCBI Taxonomy" id="66713"/>
    <lineage>
        <taxon>Eukaryota</taxon>
        <taxon>Metazoa</taxon>
        <taxon>Spiralia</taxon>
        <taxon>Lophotrochozoa</taxon>
        <taxon>Mollusca</taxon>
        <taxon>Bivalvia</taxon>
        <taxon>Autobranchia</taxon>
        <taxon>Pteriomorphia</taxon>
        <taxon>Pterioida</taxon>
        <taxon>Pterioidea</taxon>
        <taxon>Pteriidae</taxon>
        <taxon>Pinctada</taxon>
    </lineage>
</organism>
<comment type="caution">
    <text evidence="2">The sequence shown here is derived from an EMBL/GenBank/DDBJ whole genome shotgun (WGS) entry which is preliminary data.</text>
</comment>
<evidence type="ECO:0000259" key="1">
    <source>
        <dbReference type="Pfam" id="PF01030"/>
    </source>
</evidence>
<keyword evidence="3" id="KW-1185">Reference proteome</keyword>
<protein>
    <recommendedName>
        <fullName evidence="1">Receptor L-domain domain-containing protein</fullName>
    </recommendedName>
</protein>
<reference evidence="2" key="1">
    <citation type="submission" date="2019-08" db="EMBL/GenBank/DDBJ databases">
        <title>The improved chromosome-level genome for the pearl oyster Pinctada fucata martensii using PacBio sequencing and Hi-C.</title>
        <authorList>
            <person name="Zheng Z."/>
        </authorList>
    </citation>
    <scope>NUCLEOTIDE SEQUENCE</scope>
    <source>
        <strain evidence="2">ZZ-2019</strain>
        <tissue evidence="2">Adductor muscle</tissue>
    </source>
</reference>
<dbReference type="Pfam" id="PF01030">
    <property type="entry name" value="Recep_L_domain"/>
    <property type="match status" value="1"/>
</dbReference>
<name>A0AA88XUG6_PINIB</name>
<dbReference type="InterPro" id="IPR000494">
    <property type="entry name" value="Rcpt_L-dom"/>
</dbReference>
<gene>
    <name evidence="2" type="ORF">FSP39_015918</name>
</gene>
<dbReference type="InterPro" id="IPR036941">
    <property type="entry name" value="Rcpt_L-dom_sf"/>
</dbReference>
<dbReference type="Proteomes" id="UP001186944">
    <property type="component" value="Unassembled WGS sequence"/>
</dbReference>
<sequence>GDSFSIISTSLEYIGMTSLKTVRRGDIIIANNKKLCYTEGTRFRSLTKRRSQKVLVVDNEDYKNCLLEDKVCSPLCDSKGCWGPGHAQCLGNKIISNNVEDWLL</sequence>
<accession>A0AA88XUG6</accession>
<feature type="domain" description="Receptor L-domain" evidence="1">
    <location>
        <begin position="4"/>
        <end position="40"/>
    </location>
</feature>
<dbReference type="SUPFAM" id="SSF52058">
    <property type="entry name" value="L domain-like"/>
    <property type="match status" value="1"/>
</dbReference>
<dbReference type="EMBL" id="VSWD01000014">
    <property type="protein sequence ID" value="KAK3083182.1"/>
    <property type="molecule type" value="Genomic_DNA"/>
</dbReference>
<dbReference type="Gene3D" id="3.80.20.20">
    <property type="entry name" value="Receptor L-domain"/>
    <property type="match status" value="1"/>
</dbReference>
<feature type="non-terminal residue" evidence="2">
    <location>
        <position position="1"/>
    </location>
</feature>
<evidence type="ECO:0000313" key="2">
    <source>
        <dbReference type="EMBL" id="KAK3083182.1"/>
    </source>
</evidence>
<evidence type="ECO:0000313" key="3">
    <source>
        <dbReference type="Proteomes" id="UP001186944"/>
    </source>
</evidence>
<dbReference type="AlphaFoldDB" id="A0AA88XUG6"/>